<feature type="domain" description="FAD dependent oxidoreductase" evidence="2">
    <location>
        <begin position="74"/>
        <end position="443"/>
    </location>
</feature>
<evidence type="ECO:0000313" key="3">
    <source>
        <dbReference type="EMBL" id="MBB4660486.1"/>
    </source>
</evidence>
<dbReference type="Gene3D" id="3.50.50.60">
    <property type="entry name" value="FAD/NAD(P)-binding domain"/>
    <property type="match status" value="1"/>
</dbReference>
<dbReference type="PANTHER" id="PTHR13847:SF281">
    <property type="entry name" value="FAD DEPENDENT OXIDOREDUCTASE DOMAIN-CONTAINING PROTEIN"/>
    <property type="match status" value="1"/>
</dbReference>
<proteinExistence type="predicted"/>
<dbReference type="EMBL" id="JACHNU010000001">
    <property type="protein sequence ID" value="MBB4660486.1"/>
    <property type="molecule type" value="Genomic_DNA"/>
</dbReference>
<dbReference type="RefSeq" id="WP_183337854.1">
    <property type="nucleotide sequence ID" value="NZ_JACHNU010000001.1"/>
</dbReference>
<evidence type="ECO:0000256" key="1">
    <source>
        <dbReference type="SAM" id="MobiDB-lite"/>
    </source>
</evidence>
<dbReference type="Proteomes" id="UP000585272">
    <property type="component" value="Unassembled WGS sequence"/>
</dbReference>
<comment type="caution">
    <text evidence="3">The sequence shown here is derived from an EMBL/GenBank/DDBJ whole genome shotgun (WGS) entry which is preliminary data.</text>
</comment>
<evidence type="ECO:0000259" key="2">
    <source>
        <dbReference type="Pfam" id="PF01266"/>
    </source>
</evidence>
<dbReference type="Pfam" id="PF01266">
    <property type="entry name" value="DAO"/>
    <property type="match status" value="1"/>
</dbReference>
<reference evidence="3 4" key="1">
    <citation type="submission" date="2020-08" db="EMBL/GenBank/DDBJ databases">
        <title>Genomic Encyclopedia of Archaeal and Bacterial Type Strains, Phase II (KMG-II): from individual species to whole genera.</title>
        <authorList>
            <person name="Goeker M."/>
        </authorList>
    </citation>
    <scope>NUCLEOTIDE SEQUENCE [LARGE SCALE GENOMIC DNA]</scope>
    <source>
        <strain evidence="3 4">DSM 23288</strain>
    </source>
</reference>
<keyword evidence="4" id="KW-1185">Reference proteome</keyword>
<organism evidence="3 4">
    <name type="scientific">Conexibacter arvalis</name>
    <dbReference type="NCBI Taxonomy" id="912552"/>
    <lineage>
        <taxon>Bacteria</taxon>
        <taxon>Bacillati</taxon>
        <taxon>Actinomycetota</taxon>
        <taxon>Thermoleophilia</taxon>
        <taxon>Solirubrobacterales</taxon>
        <taxon>Conexibacteraceae</taxon>
        <taxon>Conexibacter</taxon>
    </lineage>
</organism>
<dbReference type="PANTHER" id="PTHR13847">
    <property type="entry name" value="SARCOSINE DEHYDROGENASE-RELATED"/>
    <property type="match status" value="1"/>
</dbReference>
<dbReference type="AlphaFoldDB" id="A0A840I6D3"/>
<protein>
    <submittedName>
        <fullName evidence="3">Glycine/D-amino acid oxidase-like deaminating enzyme</fullName>
    </submittedName>
</protein>
<evidence type="ECO:0000313" key="4">
    <source>
        <dbReference type="Proteomes" id="UP000585272"/>
    </source>
</evidence>
<dbReference type="GO" id="GO:0005737">
    <property type="term" value="C:cytoplasm"/>
    <property type="evidence" value="ECO:0007669"/>
    <property type="project" value="TreeGrafter"/>
</dbReference>
<dbReference type="InterPro" id="IPR006076">
    <property type="entry name" value="FAD-dep_OxRdtase"/>
</dbReference>
<accession>A0A840I6D3</accession>
<feature type="region of interest" description="Disordered" evidence="1">
    <location>
        <begin position="1"/>
        <end position="46"/>
    </location>
</feature>
<gene>
    <name evidence="3" type="ORF">BDZ31_000059</name>
</gene>
<feature type="compositionally biased region" description="Low complexity" evidence="1">
    <location>
        <begin position="21"/>
        <end position="40"/>
    </location>
</feature>
<dbReference type="SUPFAM" id="SSF51905">
    <property type="entry name" value="FAD/NAD(P)-binding domain"/>
    <property type="match status" value="1"/>
</dbReference>
<dbReference type="Gene3D" id="3.30.9.10">
    <property type="entry name" value="D-Amino Acid Oxidase, subunit A, domain 2"/>
    <property type="match status" value="1"/>
</dbReference>
<sequence length="511" mass="54826">MREPERQGVATRRPRLRGRARAGYGRTISSPWPTTPPSAADRARYADASPTPYWLDALPDRPPQPPLAGPAETDLCIVGGGFTGLWAALHAKRADPARDVLLLEAATIAWGASGRNGGFVSSSLTHGIDNGAARFPDEIELLERLGLESFAGMRDDLRAHGIDCAWEEPGELTLAQEPHELAWLEEAAAQARRFGHAVELLDAAEVAREVRSPLYLGGLLQRSGAALVDPARLAAGLLDAALRAGVRVHEHSAALGLQRDGGGGAGAGGAGVTIATAGGRVRARKVLLGTSAFPPLLRRLGHYIAPVYDYVLVTEPLSAEQIEAIGWRGRQGLADCANQFHYYRLTADDRILFGGYDAVYRYGGPVSTVHDDAGEETFATLSQHLVTIFPALEGIRFTHRWGGAIDTCSRFFPFFGTALGGDVAYAVGYTGLGVGATRFGAQVALDLLDGRETEATRTRYVRTKPLPFPPEPLRSAAIQLTRNRLAAADRNGGRRGLWLRTLDRFGLGFDS</sequence>
<name>A0A840I6D3_9ACTN</name>
<dbReference type="InterPro" id="IPR036188">
    <property type="entry name" value="FAD/NAD-bd_sf"/>
</dbReference>